<evidence type="ECO:0000313" key="4">
    <source>
        <dbReference type="EMBL" id="MDQ0467545.1"/>
    </source>
</evidence>
<dbReference type="EMBL" id="JAUSVX010000001">
    <property type="protein sequence ID" value="MDQ0467545.1"/>
    <property type="molecule type" value="Genomic_DNA"/>
</dbReference>
<dbReference type="InterPro" id="IPR050201">
    <property type="entry name" value="Bacterial_glucokinase"/>
</dbReference>
<protein>
    <submittedName>
        <fullName evidence="4">Glucokinase</fullName>
        <ecNumber evidence="4">2.7.1.2</ecNumber>
    </submittedName>
</protein>
<evidence type="ECO:0000256" key="1">
    <source>
        <dbReference type="ARBA" id="ARBA00022679"/>
    </source>
</evidence>
<evidence type="ECO:0000313" key="5">
    <source>
        <dbReference type="Proteomes" id="UP001242480"/>
    </source>
</evidence>
<dbReference type="PANTHER" id="PTHR47690:SF1">
    <property type="entry name" value="GLUCOKINASE"/>
    <property type="match status" value="1"/>
</dbReference>
<proteinExistence type="inferred from homology"/>
<dbReference type="NCBIfam" id="TIGR00749">
    <property type="entry name" value="glk"/>
    <property type="match status" value="1"/>
</dbReference>
<dbReference type="Pfam" id="PF02685">
    <property type="entry name" value="Glucokinase"/>
    <property type="match status" value="1"/>
</dbReference>
<dbReference type="GO" id="GO:0004340">
    <property type="term" value="F:glucokinase activity"/>
    <property type="evidence" value="ECO:0007669"/>
    <property type="project" value="UniProtKB-EC"/>
</dbReference>
<reference evidence="4 5" key="1">
    <citation type="submission" date="2023-07" db="EMBL/GenBank/DDBJ databases">
        <title>Genomic Encyclopedia of Type Strains, Phase IV (KMG-IV): sequencing the most valuable type-strain genomes for metagenomic binning, comparative biology and taxonomic classification.</title>
        <authorList>
            <person name="Goeker M."/>
        </authorList>
    </citation>
    <scope>NUCLEOTIDE SEQUENCE [LARGE SCALE GENOMIC DNA]</scope>
    <source>
        <strain evidence="4 5">DSM 19619</strain>
    </source>
</reference>
<keyword evidence="1 4" id="KW-0808">Transferase</keyword>
<dbReference type="RefSeq" id="WP_307267297.1">
    <property type="nucleotide sequence ID" value="NZ_JAUSVX010000001.1"/>
</dbReference>
<dbReference type="PANTHER" id="PTHR47690">
    <property type="entry name" value="GLUCOKINASE"/>
    <property type="match status" value="1"/>
</dbReference>
<gene>
    <name evidence="4" type="ORF">QO011_000540</name>
</gene>
<dbReference type="SUPFAM" id="SSF53067">
    <property type="entry name" value="Actin-like ATPase domain"/>
    <property type="match status" value="1"/>
</dbReference>
<evidence type="ECO:0000256" key="2">
    <source>
        <dbReference type="ARBA" id="ARBA00022777"/>
    </source>
</evidence>
<keyword evidence="5" id="KW-1185">Reference proteome</keyword>
<comment type="caution">
    <text evidence="4">The sequence shown here is derived from an EMBL/GenBank/DDBJ whole genome shotgun (WGS) entry which is preliminary data.</text>
</comment>
<comment type="similarity">
    <text evidence="3">Belongs to the bacterial glucokinase family.</text>
</comment>
<keyword evidence="2" id="KW-0418">Kinase</keyword>
<accession>A0ABU0IZV0</accession>
<dbReference type="Gene3D" id="3.40.367.20">
    <property type="match status" value="1"/>
</dbReference>
<dbReference type="Gene3D" id="3.30.420.40">
    <property type="match status" value="1"/>
</dbReference>
<dbReference type="InterPro" id="IPR043129">
    <property type="entry name" value="ATPase_NBD"/>
</dbReference>
<dbReference type="EC" id="2.7.1.2" evidence="4"/>
<dbReference type="CDD" id="cd24008">
    <property type="entry name" value="ASKHA_NBD_GLK"/>
    <property type="match status" value="1"/>
</dbReference>
<sequence length="317" mass="32896">MGELILLGDIGGTNSRFALVERGATAPRAVRHYKNADFPSFQAAIEAYVADVGERPQAGVVAIAGPVAGETVGPTNMARFRFRPPELTAALGFSRLDVINDFEAVARALPHLAREELQVIGGVEAGAPGGNVAVLGPGTGLGVGALVRGGGRWTAVPSEGGHAEIGAPDGDWARAHEIIRRRVGRVSGEHVLSGPGLERIDAALRELAGDARRLEAAEIGPLALSGSDPVAREAADLFLDYLARFSGDVALMFAAKGGIFLYGGVVQKLSPLIDPARFRAAFEAKSPLEPFLRPIPVHLITSPTPGLAGCAAAAADW</sequence>
<dbReference type="InterPro" id="IPR003836">
    <property type="entry name" value="Glucokinase"/>
</dbReference>
<name>A0ABU0IZV0_9HYPH</name>
<evidence type="ECO:0000256" key="3">
    <source>
        <dbReference type="RuleBase" id="RU004046"/>
    </source>
</evidence>
<dbReference type="Proteomes" id="UP001242480">
    <property type="component" value="Unassembled WGS sequence"/>
</dbReference>
<organism evidence="4 5">
    <name type="scientific">Labrys wisconsinensis</name>
    <dbReference type="NCBI Taxonomy" id="425677"/>
    <lineage>
        <taxon>Bacteria</taxon>
        <taxon>Pseudomonadati</taxon>
        <taxon>Pseudomonadota</taxon>
        <taxon>Alphaproteobacteria</taxon>
        <taxon>Hyphomicrobiales</taxon>
        <taxon>Xanthobacteraceae</taxon>
        <taxon>Labrys</taxon>
    </lineage>
</organism>